<evidence type="ECO:0000313" key="2">
    <source>
        <dbReference type="Proteomes" id="UP000326570"/>
    </source>
</evidence>
<comment type="caution">
    <text evidence="1">The sequence shown here is derived from an EMBL/GenBank/DDBJ whole genome shotgun (WGS) entry which is preliminary data.</text>
</comment>
<accession>A0A5N1J0I1</accession>
<dbReference type="RefSeq" id="WP_150903023.1">
    <property type="nucleotide sequence ID" value="NZ_VTWT01000003.1"/>
</dbReference>
<sequence length="161" mass="19062">MKKIFLIISLIVILILSLVFTFVHRDEQDMKEKIDGTYILSHNQLSPDSSNDFTVYITLSKNKEATYIIYQLQKLKNTKRTGNWNFKNDTLTITYQMEWLELLEKKEIEGGFTYAKNDSIVTKSEPFSIKYIVEERNTHNRRLCPVEKGQCFDRFKELGYE</sequence>
<gene>
    <name evidence="1" type="ORF">F0P94_06495</name>
</gene>
<reference evidence="1 2" key="1">
    <citation type="submission" date="2019-09" db="EMBL/GenBank/DDBJ databases">
        <title>Genome sequence of Adhaeribacter sp. M2.</title>
        <authorList>
            <person name="Srinivasan S."/>
        </authorList>
    </citation>
    <scope>NUCLEOTIDE SEQUENCE [LARGE SCALE GENOMIC DNA]</scope>
    <source>
        <strain evidence="1 2">M2</strain>
    </source>
</reference>
<organism evidence="1 2">
    <name type="scientific">Adhaeribacter soli</name>
    <dbReference type="NCBI Taxonomy" id="2607655"/>
    <lineage>
        <taxon>Bacteria</taxon>
        <taxon>Pseudomonadati</taxon>
        <taxon>Bacteroidota</taxon>
        <taxon>Cytophagia</taxon>
        <taxon>Cytophagales</taxon>
        <taxon>Hymenobacteraceae</taxon>
        <taxon>Adhaeribacter</taxon>
    </lineage>
</organism>
<dbReference type="Proteomes" id="UP000326570">
    <property type="component" value="Unassembled WGS sequence"/>
</dbReference>
<proteinExistence type="predicted"/>
<protein>
    <submittedName>
        <fullName evidence="1">Uncharacterized protein</fullName>
    </submittedName>
</protein>
<evidence type="ECO:0000313" key="1">
    <source>
        <dbReference type="EMBL" id="KAA9339994.1"/>
    </source>
</evidence>
<dbReference type="AlphaFoldDB" id="A0A5N1J0I1"/>
<dbReference type="EMBL" id="VTWT01000003">
    <property type="protein sequence ID" value="KAA9339994.1"/>
    <property type="molecule type" value="Genomic_DNA"/>
</dbReference>
<keyword evidence="2" id="KW-1185">Reference proteome</keyword>
<name>A0A5N1J0I1_9BACT</name>